<evidence type="ECO:0000256" key="2">
    <source>
        <dbReference type="PIRSR" id="PIRSR639069-2"/>
    </source>
</evidence>
<dbReference type="SUPFAM" id="SSF49785">
    <property type="entry name" value="Galactose-binding domain-like"/>
    <property type="match status" value="1"/>
</dbReference>
<dbReference type="GeneID" id="97181045"/>
<dbReference type="GO" id="GO:0005976">
    <property type="term" value="P:polysaccharide metabolic process"/>
    <property type="evidence" value="ECO:0007669"/>
    <property type="project" value="TreeGrafter"/>
</dbReference>
<dbReference type="InterPro" id="IPR008391">
    <property type="entry name" value="AXE1_dom"/>
</dbReference>
<name>A0A2X2L8T1_SPHMU</name>
<protein>
    <submittedName>
        <fullName evidence="4">Cephalosporin C deacetylase</fullName>
        <ecNumber evidence="4">3.1.1.41</ecNumber>
    </submittedName>
</protein>
<feature type="domain" description="Acetyl xylan esterase" evidence="3">
    <location>
        <begin position="301"/>
        <end position="577"/>
    </location>
</feature>
<gene>
    <name evidence="4" type="primary">cah_1</name>
    <name evidence="4" type="ORF">NCTC11343_02202</name>
</gene>
<accession>A0A2X2L8T1</accession>
<dbReference type="RefSeq" id="WP_112374617.1">
    <property type="nucleotide sequence ID" value="NZ_CP069793.1"/>
</dbReference>
<evidence type="ECO:0000313" key="5">
    <source>
        <dbReference type="Proteomes" id="UP000251241"/>
    </source>
</evidence>
<dbReference type="PANTHER" id="PTHR40111:SF1">
    <property type="entry name" value="CEPHALOSPORIN-C DEACETYLASE"/>
    <property type="match status" value="1"/>
</dbReference>
<evidence type="ECO:0000313" key="4">
    <source>
        <dbReference type="EMBL" id="SPZ85640.1"/>
    </source>
</evidence>
<reference evidence="4 5" key="1">
    <citation type="submission" date="2018-06" db="EMBL/GenBank/DDBJ databases">
        <authorList>
            <consortium name="Pathogen Informatics"/>
            <person name="Doyle S."/>
        </authorList>
    </citation>
    <scope>NUCLEOTIDE SEQUENCE [LARGE SCALE GENOMIC DNA]</scope>
    <source>
        <strain evidence="4 5">NCTC11343</strain>
    </source>
</reference>
<dbReference type="InterPro" id="IPR029058">
    <property type="entry name" value="AB_hydrolase_fold"/>
</dbReference>
<dbReference type="AlphaFoldDB" id="A0A2X2L8T1"/>
<dbReference type="InterPro" id="IPR039069">
    <property type="entry name" value="CE7"/>
</dbReference>
<dbReference type="PANTHER" id="PTHR40111">
    <property type="entry name" value="CEPHALOSPORIN-C DEACETYLASE"/>
    <property type="match status" value="1"/>
</dbReference>
<dbReference type="Gene3D" id="2.60.120.260">
    <property type="entry name" value="Galactose-binding domain-like"/>
    <property type="match status" value="1"/>
</dbReference>
<feature type="active site" description="Charge relay system" evidence="1">
    <location>
        <position position="570"/>
    </location>
</feature>
<dbReference type="EMBL" id="UAUU01000008">
    <property type="protein sequence ID" value="SPZ85640.1"/>
    <property type="molecule type" value="Genomic_DNA"/>
</dbReference>
<feature type="binding site" evidence="2">
    <location>
        <position position="375"/>
    </location>
    <ligand>
        <name>substrate</name>
    </ligand>
</feature>
<dbReference type="Proteomes" id="UP000251241">
    <property type="component" value="Unassembled WGS sequence"/>
</dbReference>
<dbReference type="SUPFAM" id="SSF53474">
    <property type="entry name" value="alpha/beta-Hydrolases"/>
    <property type="match status" value="1"/>
</dbReference>
<dbReference type="Pfam" id="PF05448">
    <property type="entry name" value="AXE1"/>
    <property type="match status" value="1"/>
</dbReference>
<evidence type="ECO:0000259" key="3">
    <source>
        <dbReference type="Pfam" id="PF05448"/>
    </source>
</evidence>
<dbReference type="Gene3D" id="3.40.50.1820">
    <property type="entry name" value="alpha/beta hydrolase"/>
    <property type="match status" value="1"/>
</dbReference>
<feature type="active site" description="Charge relay system" evidence="1">
    <location>
        <position position="541"/>
    </location>
</feature>
<dbReference type="InterPro" id="IPR008979">
    <property type="entry name" value="Galactose-bd-like_sf"/>
</dbReference>
<sequence>MSNSIKTALLISLCGAAFLLECHAQMQPKNSATHDFGTDWRFHAGEGRDSSWNTKDYRDKHWATVVSNKPLKEQGKLLEQGFGWYRKQLAFPAQMQQKIVEAEGVEIDLGKFAACEEVYVNGHLVGKTGEFPHNFAGYFDHERRYFVPLEVLDLTGENVIAIKFFDGWSANGGFLNAAVMQVQPASTVDKLKLKVNVLDDDYIFLGKDSIAIAPTIENRGKKSLKASLKISLTTDAYKPIKSQELKVDIPAHATAPLGTFGLKNVEPGFYRYKVSVEIDGGHKLEEQVNVGYEPEKIASPNDEATDFDKFWKANRAQLANIKPDYQLMLIPEQSKLDYEMYHVSMRSLDNELIMGYYAKPKKAGKHPVIVEYMGYGSKPYFPNQSWDGFAYFVLSIRGQALNEKSNHFGTWFTYGIDSKETYYYRGAFMDVLRALDFVSSRDEIDGERIAVRGSSQGGALSVVAASLDSRVKALAIGIPFLSDFQDYFNIAPWPKSDVDHYRAQHPELSWKQVYKTLSYFDIKNLASRIRVPLVMGIGVQDNVCPPHINFAAYNQVKSEKSWMAFPLHGHSTGNAFHVAGLDLFRRVLHVEQSR</sequence>
<dbReference type="EC" id="3.1.1.41" evidence="4"/>
<dbReference type="GO" id="GO:0047739">
    <property type="term" value="F:cephalosporin-C deacetylase activity"/>
    <property type="evidence" value="ECO:0007669"/>
    <property type="project" value="UniProtKB-EC"/>
</dbReference>
<organism evidence="4 5">
    <name type="scientific">Sphingobacterium multivorum</name>
    <dbReference type="NCBI Taxonomy" id="28454"/>
    <lineage>
        <taxon>Bacteria</taxon>
        <taxon>Pseudomonadati</taxon>
        <taxon>Bacteroidota</taxon>
        <taxon>Sphingobacteriia</taxon>
        <taxon>Sphingobacteriales</taxon>
        <taxon>Sphingobacteriaceae</taxon>
        <taxon>Sphingobacterium</taxon>
    </lineage>
</organism>
<keyword evidence="4" id="KW-0378">Hydrolase</keyword>
<proteinExistence type="predicted"/>
<feature type="active site" description="Nucleophile" evidence="1">
    <location>
        <position position="455"/>
    </location>
</feature>
<evidence type="ECO:0000256" key="1">
    <source>
        <dbReference type="PIRSR" id="PIRSR639069-1"/>
    </source>
</evidence>